<organism evidence="2 3">
    <name type="scientific">Liparis tanakae</name>
    <name type="common">Tanaka's snailfish</name>
    <dbReference type="NCBI Taxonomy" id="230148"/>
    <lineage>
        <taxon>Eukaryota</taxon>
        <taxon>Metazoa</taxon>
        <taxon>Chordata</taxon>
        <taxon>Craniata</taxon>
        <taxon>Vertebrata</taxon>
        <taxon>Euteleostomi</taxon>
        <taxon>Actinopterygii</taxon>
        <taxon>Neopterygii</taxon>
        <taxon>Teleostei</taxon>
        <taxon>Neoteleostei</taxon>
        <taxon>Acanthomorphata</taxon>
        <taxon>Eupercaria</taxon>
        <taxon>Perciformes</taxon>
        <taxon>Cottioidei</taxon>
        <taxon>Cottales</taxon>
        <taxon>Liparidae</taxon>
        <taxon>Liparis</taxon>
    </lineage>
</organism>
<dbReference type="AlphaFoldDB" id="A0A4Z2H993"/>
<evidence type="ECO:0000256" key="1">
    <source>
        <dbReference type="SAM" id="MobiDB-lite"/>
    </source>
</evidence>
<dbReference type="EMBL" id="SRLO01000307">
    <property type="protein sequence ID" value="TNN61825.1"/>
    <property type="molecule type" value="Genomic_DNA"/>
</dbReference>
<evidence type="ECO:0000313" key="2">
    <source>
        <dbReference type="EMBL" id="TNN61825.1"/>
    </source>
</evidence>
<comment type="caution">
    <text evidence="2">The sequence shown here is derived from an EMBL/GenBank/DDBJ whole genome shotgun (WGS) entry which is preliminary data.</text>
</comment>
<accession>A0A4Z2H993</accession>
<dbReference type="Proteomes" id="UP000314294">
    <property type="component" value="Unassembled WGS sequence"/>
</dbReference>
<gene>
    <name evidence="2" type="ORF">EYF80_027942</name>
</gene>
<name>A0A4Z2H993_9TELE</name>
<feature type="region of interest" description="Disordered" evidence="1">
    <location>
        <begin position="100"/>
        <end position="119"/>
    </location>
</feature>
<feature type="compositionally biased region" description="Low complexity" evidence="1">
    <location>
        <begin position="107"/>
        <end position="119"/>
    </location>
</feature>
<protein>
    <submittedName>
        <fullName evidence="2">Uncharacterized protein</fullName>
    </submittedName>
</protein>
<evidence type="ECO:0000313" key="3">
    <source>
        <dbReference type="Proteomes" id="UP000314294"/>
    </source>
</evidence>
<reference evidence="2 3" key="1">
    <citation type="submission" date="2019-03" db="EMBL/GenBank/DDBJ databases">
        <title>First draft genome of Liparis tanakae, snailfish: a comprehensive survey of snailfish specific genes.</title>
        <authorList>
            <person name="Kim W."/>
            <person name="Song I."/>
            <person name="Jeong J.-H."/>
            <person name="Kim D."/>
            <person name="Kim S."/>
            <person name="Ryu S."/>
            <person name="Song J.Y."/>
            <person name="Lee S.K."/>
        </authorList>
    </citation>
    <scope>NUCLEOTIDE SEQUENCE [LARGE SCALE GENOMIC DNA]</scope>
    <source>
        <tissue evidence="2">Muscle</tissue>
    </source>
</reference>
<keyword evidence="3" id="KW-1185">Reference proteome</keyword>
<proteinExistence type="predicted"/>
<sequence length="134" mass="14613">MSGFVLAQKQPRCTRAALSSRAKSTEALCSTSMRNPRGQMQILQNQLEGWRIRRVVVVVGGLACQEGSTGGLVGGTDCGARRLIDFPDCSLLPDMQSDGKHIRHQKFSSQSKPKQLQSSTRCSISNGVRHLQSI</sequence>